<dbReference type="Proteomes" id="UP000308768">
    <property type="component" value="Unassembled WGS sequence"/>
</dbReference>
<dbReference type="Pfam" id="PF13673">
    <property type="entry name" value="Acetyltransf_10"/>
    <property type="match status" value="1"/>
</dbReference>
<dbReference type="PANTHER" id="PTHR42791:SF17">
    <property type="entry name" value="ACETYLTRANSFERASE, GNAT FAMILY FAMILY (AFU_ORTHOLOGUE AFUA_8G05690)"/>
    <property type="match status" value="1"/>
</dbReference>
<evidence type="ECO:0000313" key="3">
    <source>
        <dbReference type="Proteomes" id="UP000308768"/>
    </source>
</evidence>
<name>A0A4U0W4Y5_9PEZI</name>
<dbReference type="AlphaFoldDB" id="A0A4U0W4Y5"/>
<reference evidence="2 3" key="1">
    <citation type="submission" date="2017-03" db="EMBL/GenBank/DDBJ databases">
        <title>Genomes of endolithic fungi from Antarctica.</title>
        <authorList>
            <person name="Coleine C."/>
            <person name="Masonjones S."/>
            <person name="Stajich J.E."/>
        </authorList>
    </citation>
    <scope>NUCLEOTIDE SEQUENCE [LARGE SCALE GENOMIC DNA]</scope>
    <source>
        <strain evidence="2 3">CCFEE 5187</strain>
    </source>
</reference>
<dbReference type="OrthoDB" id="2115692at2759"/>
<evidence type="ECO:0000259" key="1">
    <source>
        <dbReference type="PROSITE" id="PS51186"/>
    </source>
</evidence>
<protein>
    <recommendedName>
        <fullName evidence="1">N-acetyltransferase domain-containing protein</fullName>
    </recommendedName>
</protein>
<dbReference type="PANTHER" id="PTHR42791">
    <property type="entry name" value="GNAT FAMILY ACETYLTRANSFERASE"/>
    <property type="match status" value="1"/>
</dbReference>
<feature type="domain" description="N-acetyltransferase" evidence="1">
    <location>
        <begin position="69"/>
        <end position="290"/>
    </location>
</feature>
<gene>
    <name evidence="2" type="ORF">B0A49_11920</name>
</gene>
<dbReference type="CDD" id="cd04301">
    <property type="entry name" value="NAT_SF"/>
    <property type="match status" value="1"/>
</dbReference>
<dbReference type="SUPFAM" id="SSF55729">
    <property type="entry name" value="Acyl-CoA N-acyltransferases (Nat)"/>
    <property type="match status" value="1"/>
</dbReference>
<proteinExistence type="predicted"/>
<evidence type="ECO:0000313" key="2">
    <source>
        <dbReference type="EMBL" id="TKA57297.1"/>
    </source>
</evidence>
<dbReference type="STRING" id="331657.A0A4U0W4Y5"/>
<dbReference type="Gene3D" id="3.40.630.30">
    <property type="match status" value="1"/>
</dbReference>
<dbReference type="PROSITE" id="PS51186">
    <property type="entry name" value="GNAT"/>
    <property type="match status" value="1"/>
</dbReference>
<comment type="caution">
    <text evidence="2">The sequence shown here is derived from an EMBL/GenBank/DDBJ whole genome shotgun (WGS) entry which is preliminary data.</text>
</comment>
<dbReference type="InterPro" id="IPR000182">
    <property type="entry name" value="GNAT_dom"/>
</dbReference>
<sequence>KEGNMAWRQLDTFWNIRFPSLKDYEGGVGSLHDKWWHPHMDQKLAGLYSSWRWKMEGFYEALDAKMTELTTHPLDPSDIPAVADICATAMHDDELFTFLCPHRDLYPSSFRQHFVTSLKKRYHTPDTHVFVAKTGGTVVGYAVWSRERRGEVGVGLGGWEFRGWNSYIELSLLAIEEKYTSFLHLDSSLSYKNLALYNAHLQKQHEDPVADVPECWSLEALAVVPAFQRHGIGSQLLAWGMQQAREEKVPVTLEASQAGLGLYEKLGFEVVRECHIADGLETVSMKWTPE</sequence>
<dbReference type="InterPro" id="IPR016181">
    <property type="entry name" value="Acyl_CoA_acyltransferase"/>
</dbReference>
<dbReference type="EMBL" id="NAJN01002128">
    <property type="protein sequence ID" value="TKA57297.1"/>
    <property type="molecule type" value="Genomic_DNA"/>
</dbReference>
<dbReference type="GO" id="GO:0016747">
    <property type="term" value="F:acyltransferase activity, transferring groups other than amino-acyl groups"/>
    <property type="evidence" value="ECO:0007669"/>
    <property type="project" value="InterPro"/>
</dbReference>
<accession>A0A4U0W4Y5</accession>
<feature type="non-terminal residue" evidence="2">
    <location>
        <position position="1"/>
    </location>
</feature>
<keyword evidence="3" id="KW-1185">Reference proteome</keyword>
<organism evidence="2 3">
    <name type="scientific">Cryomyces minteri</name>
    <dbReference type="NCBI Taxonomy" id="331657"/>
    <lineage>
        <taxon>Eukaryota</taxon>
        <taxon>Fungi</taxon>
        <taxon>Dikarya</taxon>
        <taxon>Ascomycota</taxon>
        <taxon>Pezizomycotina</taxon>
        <taxon>Dothideomycetes</taxon>
        <taxon>Dothideomycetes incertae sedis</taxon>
        <taxon>Cryomyces</taxon>
    </lineage>
</organism>
<dbReference type="InterPro" id="IPR052523">
    <property type="entry name" value="Trichothecene_AcTrans"/>
</dbReference>